<dbReference type="InterPro" id="IPR011009">
    <property type="entry name" value="Kinase-like_dom_sf"/>
</dbReference>
<reference evidence="2" key="1">
    <citation type="journal article" date="2019" name="Int. J. Syst. Evol. Microbiol.">
        <title>The Global Catalogue of Microorganisms (GCM) 10K type strain sequencing project: providing services to taxonomists for standard genome sequencing and annotation.</title>
        <authorList>
            <consortium name="The Broad Institute Genomics Platform"/>
            <consortium name="The Broad Institute Genome Sequencing Center for Infectious Disease"/>
            <person name="Wu L."/>
            <person name="Ma J."/>
        </authorList>
    </citation>
    <scope>NUCLEOTIDE SEQUENCE [LARGE SCALE GENOMIC DNA]</scope>
    <source>
        <strain evidence="2">JCM 11117</strain>
    </source>
</reference>
<dbReference type="SUPFAM" id="SSF56112">
    <property type="entry name" value="Protein kinase-like (PK-like)"/>
    <property type="match status" value="1"/>
</dbReference>
<dbReference type="EMBL" id="BAAAHP010000139">
    <property type="protein sequence ID" value="GAA0947665.1"/>
    <property type="molecule type" value="Genomic_DNA"/>
</dbReference>
<dbReference type="Gene3D" id="3.90.1200.10">
    <property type="match status" value="1"/>
</dbReference>
<evidence type="ECO:0000313" key="1">
    <source>
        <dbReference type="EMBL" id="GAA0947665.1"/>
    </source>
</evidence>
<evidence type="ECO:0000313" key="2">
    <source>
        <dbReference type="Proteomes" id="UP001499967"/>
    </source>
</evidence>
<sequence length="295" mass="31492">MSDVVRAKAEQAGAPAWVAGLPELVAGLERDWGITTGRAYPDPTEAYVVEAELADGAPAVLKLLVPRPGPAAHEEITVLRLADGAGCVRLLASDAERGALLLDRLGPSLYELGVPLEGRLEIMCALAARLWRPAPDSGLRPGAEKARWLADHIVRMWSELGAPCCRAAVDHALRCADRRAAAHSPDRAVLVHGDVHQWNTLQTRDGGFALVDPDGLLAEPEYDLGILMREDPVELMAGDPRERARWLAARTGCDPEAIWEWGVVERVSTGLLATSIGLQPVGAQMLAAADAIAQG</sequence>
<name>A0ABP4B8X1_9PSEU</name>
<gene>
    <name evidence="1" type="ORF">GCM10009559_46870</name>
</gene>
<keyword evidence="2" id="KW-1185">Reference proteome</keyword>
<dbReference type="Pfam" id="PF04655">
    <property type="entry name" value="APH_6_hur"/>
    <property type="match status" value="1"/>
</dbReference>
<organism evidence="1 2">
    <name type="scientific">Pseudonocardia zijingensis</name>
    <dbReference type="NCBI Taxonomy" id="153376"/>
    <lineage>
        <taxon>Bacteria</taxon>
        <taxon>Bacillati</taxon>
        <taxon>Actinomycetota</taxon>
        <taxon>Actinomycetes</taxon>
        <taxon>Pseudonocardiales</taxon>
        <taxon>Pseudonocardiaceae</taxon>
        <taxon>Pseudonocardia</taxon>
    </lineage>
</organism>
<dbReference type="Proteomes" id="UP001499967">
    <property type="component" value="Unassembled WGS sequence"/>
</dbReference>
<comment type="caution">
    <text evidence="1">The sequence shown here is derived from an EMBL/GenBank/DDBJ whole genome shotgun (WGS) entry which is preliminary data.</text>
</comment>
<protein>
    <submittedName>
        <fullName evidence="1">Aminoglycoside phosphotransferase family protein</fullName>
    </submittedName>
</protein>
<accession>A0ABP4B8X1</accession>
<proteinExistence type="predicted"/>
<dbReference type="InterPro" id="IPR006748">
    <property type="entry name" value="NH2Glyco/OHUrea_AB-resist_kin"/>
</dbReference>